<dbReference type="STRING" id="1903179.BI347_08500"/>
<comment type="catalytic activity">
    <reaction evidence="7">
        <text>(2R)-O-phospho-3-sulfolactate + H2O = (2R)-3-sulfolactate + phosphate</text>
        <dbReference type="Rhea" id="RHEA:23416"/>
        <dbReference type="ChEBI" id="CHEBI:15377"/>
        <dbReference type="ChEBI" id="CHEBI:15597"/>
        <dbReference type="ChEBI" id="CHEBI:43474"/>
        <dbReference type="ChEBI" id="CHEBI:58738"/>
        <dbReference type="EC" id="3.1.3.71"/>
    </reaction>
</comment>
<dbReference type="EMBL" id="MKCS01000001">
    <property type="protein sequence ID" value="OHX13551.1"/>
    <property type="molecule type" value="Genomic_DNA"/>
</dbReference>
<dbReference type="Pfam" id="PF04029">
    <property type="entry name" value="2-ph_phosp"/>
    <property type="match status" value="1"/>
</dbReference>
<reference evidence="10 11" key="1">
    <citation type="submission" date="2016-09" db="EMBL/GenBank/DDBJ databases">
        <title>Chromobacterium muskegensis sp. nov., an insecticidal bacterium isolated from Sphagnum bogs.</title>
        <authorList>
            <person name="Sparks M.E."/>
            <person name="Blackburn M.B."/>
            <person name="Gundersen-Rindal D.E."/>
            <person name="Mitchell A."/>
            <person name="Farrar R."/>
            <person name="Kuhar D."/>
        </authorList>
    </citation>
    <scope>NUCLEOTIDE SEQUENCE [LARGE SCALE GENOMIC DNA]</scope>
    <source>
        <strain evidence="9 11">14B-1</strain>
        <strain evidence="8 10">37-2</strain>
    </source>
</reference>
<keyword evidence="6" id="KW-0460">Magnesium</keyword>
<name>A0A1S1X1Y4_9NEIS</name>
<comment type="cofactor">
    <cofactor evidence="1">
        <name>Mg(2+)</name>
        <dbReference type="ChEBI" id="CHEBI:18420"/>
    </cofactor>
</comment>
<dbReference type="Proteomes" id="UP000180280">
    <property type="component" value="Unassembled WGS sequence"/>
</dbReference>
<dbReference type="OrthoDB" id="8588453at2"/>
<dbReference type="EMBL" id="MKCT01000001">
    <property type="protein sequence ID" value="OHX22007.1"/>
    <property type="molecule type" value="Genomic_DNA"/>
</dbReference>
<evidence type="ECO:0000313" key="9">
    <source>
        <dbReference type="EMBL" id="OHX22007.1"/>
    </source>
</evidence>
<dbReference type="InterPro" id="IPR005238">
    <property type="entry name" value="ComB-like"/>
</dbReference>
<evidence type="ECO:0000256" key="5">
    <source>
        <dbReference type="ARBA" id="ARBA00022801"/>
    </source>
</evidence>
<dbReference type="EC" id="3.1.3.71" evidence="3"/>
<dbReference type="GO" id="GO:0050545">
    <property type="term" value="F:sulfopyruvate decarboxylase activity"/>
    <property type="evidence" value="ECO:0007669"/>
    <property type="project" value="TreeGrafter"/>
</dbReference>
<evidence type="ECO:0000256" key="1">
    <source>
        <dbReference type="ARBA" id="ARBA00001946"/>
    </source>
</evidence>
<dbReference type="RefSeq" id="WP_071111956.1">
    <property type="nucleotide sequence ID" value="NZ_MKCS01000001.1"/>
</dbReference>
<gene>
    <name evidence="9" type="ORF">BI344_05790</name>
    <name evidence="8" type="ORF">BI347_08500</name>
</gene>
<dbReference type="InterPro" id="IPR036702">
    <property type="entry name" value="ComB-like_sf"/>
</dbReference>
<dbReference type="PANTHER" id="PTHR37311">
    <property type="entry name" value="2-PHOSPHOSULFOLACTATE PHOSPHATASE-RELATED"/>
    <property type="match status" value="1"/>
</dbReference>
<dbReference type="PANTHER" id="PTHR37311:SF1">
    <property type="entry name" value="2-PHOSPHOSULFOLACTATE PHOSPHATASE-RELATED"/>
    <property type="match status" value="1"/>
</dbReference>
<evidence type="ECO:0000256" key="6">
    <source>
        <dbReference type="ARBA" id="ARBA00022842"/>
    </source>
</evidence>
<comment type="similarity">
    <text evidence="2">Belongs to the ComB family.</text>
</comment>
<evidence type="ECO:0000256" key="2">
    <source>
        <dbReference type="ARBA" id="ARBA00009997"/>
    </source>
</evidence>
<protein>
    <recommendedName>
        <fullName evidence="4">Probable 2-phosphosulfolactate phosphatase</fullName>
        <ecNumber evidence="3">3.1.3.71</ecNumber>
    </recommendedName>
</protein>
<dbReference type="GO" id="GO:0000287">
    <property type="term" value="F:magnesium ion binding"/>
    <property type="evidence" value="ECO:0007669"/>
    <property type="project" value="InterPro"/>
</dbReference>
<comment type="caution">
    <text evidence="8">The sequence shown here is derived from an EMBL/GenBank/DDBJ whole genome shotgun (WGS) entry which is preliminary data.</text>
</comment>
<evidence type="ECO:0000256" key="3">
    <source>
        <dbReference type="ARBA" id="ARBA00012953"/>
    </source>
</evidence>
<proteinExistence type="inferred from homology"/>
<keyword evidence="5" id="KW-0378">Hydrolase</keyword>
<dbReference type="GO" id="GO:0050532">
    <property type="term" value="F:2-phosphosulfolactate phosphatase activity"/>
    <property type="evidence" value="ECO:0007669"/>
    <property type="project" value="UniProtKB-EC"/>
</dbReference>
<evidence type="ECO:0000313" key="10">
    <source>
        <dbReference type="Proteomes" id="UP000180088"/>
    </source>
</evidence>
<organism evidence="8 10">
    <name type="scientific">Chromobacterium sphagni</name>
    <dbReference type="NCBI Taxonomy" id="1903179"/>
    <lineage>
        <taxon>Bacteria</taxon>
        <taxon>Pseudomonadati</taxon>
        <taxon>Pseudomonadota</taxon>
        <taxon>Betaproteobacteria</taxon>
        <taxon>Neisseriales</taxon>
        <taxon>Chromobacteriaceae</taxon>
        <taxon>Chromobacterium</taxon>
    </lineage>
</organism>
<accession>A0A1S1X1Y4</accession>
<evidence type="ECO:0000313" key="11">
    <source>
        <dbReference type="Proteomes" id="UP000180280"/>
    </source>
</evidence>
<sequence>MHYAQQEYSVRLQWGMEAARQLSRLAEHCVVIDVLSFSTCVDIACGRGAQVLPYRHQADGAQAFADESRALLAGKRSHAKPSLSPVSLQTLAADSRLVLPSLNGAAISLASEAEQTLAGCLRNADAVAEYLNRQGGSVLLIAAGELGPDGRLRFAYEDFLGAGAIIRQLAGGKSPEALAAEAAFTLARHDLERQLAQGMSGCDLSQRGFAGDVELAAQLSVSGCVPVLRDGAYRAPSLGAAA</sequence>
<evidence type="ECO:0000256" key="7">
    <source>
        <dbReference type="ARBA" id="ARBA00033711"/>
    </source>
</evidence>
<dbReference type="AlphaFoldDB" id="A0A1S1X1Y4"/>
<evidence type="ECO:0000313" key="8">
    <source>
        <dbReference type="EMBL" id="OHX13551.1"/>
    </source>
</evidence>
<dbReference type="SUPFAM" id="SSF142823">
    <property type="entry name" value="ComB-like"/>
    <property type="match status" value="1"/>
</dbReference>
<evidence type="ECO:0000256" key="4">
    <source>
        <dbReference type="ARBA" id="ARBA00021948"/>
    </source>
</evidence>
<keyword evidence="11" id="KW-1185">Reference proteome</keyword>
<dbReference type="Proteomes" id="UP000180088">
    <property type="component" value="Unassembled WGS sequence"/>
</dbReference>
<dbReference type="Gene3D" id="3.90.1560.10">
    <property type="entry name" value="ComB-like"/>
    <property type="match status" value="1"/>
</dbReference>